<dbReference type="GO" id="GO:0016788">
    <property type="term" value="F:hydrolase activity, acting on ester bonds"/>
    <property type="evidence" value="ECO:0007669"/>
    <property type="project" value="InterPro"/>
</dbReference>
<dbReference type="CDD" id="cd01846">
    <property type="entry name" value="fatty_acyltransferase_like"/>
    <property type="match status" value="1"/>
</dbReference>
<evidence type="ECO:0008006" key="4">
    <source>
        <dbReference type="Google" id="ProtNLM"/>
    </source>
</evidence>
<dbReference type="SUPFAM" id="SSF52266">
    <property type="entry name" value="SGNH hydrolase"/>
    <property type="match status" value="1"/>
</dbReference>
<organism evidence="3">
    <name type="scientific">Lichtheimia ramosa</name>
    <dbReference type="NCBI Taxonomy" id="688394"/>
    <lineage>
        <taxon>Eukaryota</taxon>
        <taxon>Fungi</taxon>
        <taxon>Fungi incertae sedis</taxon>
        <taxon>Mucoromycota</taxon>
        <taxon>Mucoromycotina</taxon>
        <taxon>Mucoromycetes</taxon>
        <taxon>Mucorales</taxon>
        <taxon>Lichtheimiaceae</taxon>
        <taxon>Lichtheimia</taxon>
    </lineage>
</organism>
<keyword evidence="2" id="KW-0732">Signal</keyword>
<name>A0A077WYX9_9FUNG</name>
<dbReference type="PANTHER" id="PTHR45648">
    <property type="entry name" value="GDSL LIPASE/ACYLHYDROLASE FAMILY PROTEIN (AFU_ORTHOLOGUE AFUA_4G14700)"/>
    <property type="match status" value="1"/>
</dbReference>
<evidence type="ECO:0000256" key="2">
    <source>
        <dbReference type="SAM" id="SignalP"/>
    </source>
</evidence>
<dbReference type="OrthoDB" id="1600564at2759"/>
<feature type="chain" id="PRO_5001726725" description="SGNH hydrolase-type esterase domain-containing protein" evidence="2">
    <location>
        <begin position="21"/>
        <end position="286"/>
    </location>
</feature>
<dbReference type="PANTHER" id="PTHR45648:SF22">
    <property type="entry name" value="GDSL LIPASE_ACYLHYDROLASE FAMILY PROTEIN (AFU_ORTHOLOGUE AFUA_4G14700)"/>
    <property type="match status" value="1"/>
</dbReference>
<dbReference type="InterPro" id="IPR036514">
    <property type="entry name" value="SGNH_hydro_sf"/>
</dbReference>
<evidence type="ECO:0000313" key="3">
    <source>
        <dbReference type="EMBL" id="CDS11977.1"/>
    </source>
</evidence>
<dbReference type="AlphaFoldDB" id="A0A077WYX9"/>
<sequence>MRYLTLIGAICLATTSTVSALDRIIAYADSFTDNGNDYKHSGFPPSPPYWKGRFSNGPTWLEHVADALPDVKVINNGHGGATTDNAHAYSEFNGYVVPGTLQQAEQIEVNGTPDDLYIIYVGYNDLNAILNPDMYNVVKKNFTIEDVADGAVKTAEKLKEKYGAKEFCVMNVPPFYHWPVIQEGDKDKAKKLINDYNDLSKSKFEEIDGINVKFLDDNAFFEDLIANANKLGLSTDNGPCDPGIGKTNVCDDPTKHFYWDSYHPEAKAHKAFGEWALKNLKENYDF</sequence>
<keyword evidence="1" id="KW-0378">Hydrolase</keyword>
<dbReference type="InterPro" id="IPR051058">
    <property type="entry name" value="GDSL_Est/Lipase"/>
</dbReference>
<protein>
    <recommendedName>
        <fullName evidence="4">SGNH hydrolase-type esterase domain-containing protein</fullName>
    </recommendedName>
</protein>
<dbReference type="Gene3D" id="3.40.50.1110">
    <property type="entry name" value="SGNH hydrolase"/>
    <property type="match status" value="1"/>
</dbReference>
<feature type="signal peptide" evidence="2">
    <location>
        <begin position="1"/>
        <end position="20"/>
    </location>
</feature>
<reference evidence="3" key="1">
    <citation type="journal article" date="2014" name="Genome Announc.">
        <title>De novo whole-genome sequence and genome annotation of Lichtheimia ramosa.</title>
        <authorList>
            <person name="Linde J."/>
            <person name="Schwartze V."/>
            <person name="Binder U."/>
            <person name="Lass-Florl C."/>
            <person name="Voigt K."/>
            <person name="Horn F."/>
        </authorList>
    </citation>
    <scope>NUCLEOTIDE SEQUENCE</scope>
    <source>
        <strain evidence="3">JMRC FSU:6197</strain>
    </source>
</reference>
<gene>
    <name evidence="3" type="ORF">LRAMOSA04173</name>
</gene>
<dbReference type="Pfam" id="PF00657">
    <property type="entry name" value="Lipase_GDSL"/>
    <property type="match status" value="1"/>
</dbReference>
<dbReference type="EMBL" id="LK023357">
    <property type="protein sequence ID" value="CDS11977.1"/>
    <property type="molecule type" value="Genomic_DNA"/>
</dbReference>
<accession>A0A077WYX9</accession>
<dbReference type="InterPro" id="IPR001087">
    <property type="entry name" value="GDSL"/>
</dbReference>
<proteinExistence type="predicted"/>
<evidence type="ECO:0000256" key="1">
    <source>
        <dbReference type="ARBA" id="ARBA00022801"/>
    </source>
</evidence>